<proteinExistence type="predicted"/>
<accession>A0A4P1R8A3</accession>
<dbReference type="AlphaFoldDB" id="A0A4P1R8A3"/>
<organism evidence="1 2">
    <name type="scientific">Lupinus angustifolius</name>
    <name type="common">Narrow-leaved blue lupine</name>
    <dbReference type="NCBI Taxonomy" id="3871"/>
    <lineage>
        <taxon>Eukaryota</taxon>
        <taxon>Viridiplantae</taxon>
        <taxon>Streptophyta</taxon>
        <taxon>Embryophyta</taxon>
        <taxon>Tracheophyta</taxon>
        <taxon>Spermatophyta</taxon>
        <taxon>Magnoliopsida</taxon>
        <taxon>eudicotyledons</taxon>
        <taxon>Gunneridae</taxon>
        <taxon>Pentapetalae</taxon>
        <taxon>rosids</taxon>
        <taxon>fabids</taxon>
        <taxon>Fabales</taxon>
        <taxon>Fabaceae</taxon>
        <taxon>Papilionoideae</taxon>
        <taxon>50 kb inversion clade</taxon>
        <taxon>genistoids sensu lato</taxon>
        <taxon>core genistoids</taxon>
        <taxon>Genisteae</taxon>
        <taxon>Lupinus</taxon>
    </lineage>
</organism>
<sequence length="221" mass="24517">MHVDKLQQLDISSNEIFGNTPSFLLSLPSLKKTTTLYWFKVVESNSTIFSKFPASLAVKPPLRSEEDESKMQLGLERADNNIHRHVADKVSVHAGNVPQTILRFPPYTIFTSEEIEDATNNFHPSNLIEGAQGKLERGLSEAASPMLTSATDPTLQGTYAYESMKTAVQITINCLIMVYSTSPSIEDILWNLQYSMQVQGSRTSSGNLSPKCNLAPRKMFG</sequence>
<dbReference type="STRING" id="3871.A0A4P1R8A3"/>
<name>A0A4P1R8A3_LUPAN</name>
<dbReference type="EMBL" id="CM007369">
    <property type="protein sequence ID" value="OIW04739.1"/>
    <property type="molecule type" value="Genomic_DNA"/>
</dbReference>
<keyword evidence="2" id="KW-1185">Reference proteome</keyword>
<gene>
    <name evidence="1" type="ORF">TanjilG_08622</name>
</gene>
<reference evidence="1 2" key="1">
    <citation type="journal article" date="2017" name="Plant Biotechnol. J.">
        <title>A comprehensive draft genome sequence for lupin (Lupinus angustifolius), an emerging health food: insights into plant-microbe interactions and legume evolution.</title>
        <authorList>
            <person name="Hane J.K."/>
            <person name="Ming Y."/>
            <person name="Kamphuis L.G."/>
            <person name="Nelson M.N."/>
            <person name="Garg G."/>
            <person name="Atkins C.A."/>
            <person name="Bayer P.E."/>
            <person name="Bravo A."/>
            <person name="Bringans S."/>
            <person name="Cannon S."/>
            <person name="Edwards D."/>
            <person name="Foley R."/>
            <person name="Gao L.L."/>
            <person name="Harrison M.J."/>
            <person name="Huang W."/>
            <person name="Hurgobin B."/>
            <person name="Li S."/>
            <person name="Liu C.W."/>
            <person name="McGrath A."/>
            <person name="Morahan G."/>
            <person name="Murray J."/>
            <person name="Weller J."/>
            <person name="Jian J."/>
            <person name="Singh K.B."/>
        </authorList>
    </citation>
    <scope>NUCLEOTIDE SEQUENCE [LARGE SCALE GENOMIC DNA]</scope>
    <source>
        <strain evidence="2">cv. Tanjil</strain>
        <tissue evidence="1">Whole plant</tissue>
    </source>
</reference>
<evidence type="ECO:0000313" key="1">
    <source>
        <dbReference type="EMBL" id="OIW04739.1"/>
    </source>
</evidence>
<dbReference type="Proteomes" id="UP000188354">
    <property type="component" value="Chromosome LG09"/>
</dbReference>
<evidence type="ECO:0000313" key="2">
    <source>
        <dbReference type="Proteomes" id="UP000188354"/>
    </source>
</evidence>
<protein>
    <submittedName>
        <fullName evidence="1">Uncharacterized protein</fullName>
    </submittedName>
</protein>
<dbReference type="Gramene" id="OIW04739">
    <property type="protein sequence ID" value="OIW04739"/>
    <property type="gene ID" value="TanjilG_08622"/>
</dbReference>